<evidence type="ECO:0000313" key="2">
    <source>
        <dbReference type="Proteomes" id="UP000483802"/>
    </source>
</evidence>
<dbReference type="AlphaFoldDB" id="A0A6L6WUX1"/>
<dbReference type="EMBL" id="WPNZ01000002">
    <property type="protein sequence ID" value="MVO84156.1"/>
    <property type="molecule type" value="Genomic_DNA"/>
</dbReference>
<evidence type="ECO:0000313" key="1">
    <source>
        <dbReference type="EMBL" id="MVO84156.1"/>
    </source>
</evidence>
<keyword evidence="2" id="KW-1185">Reference proteome</keyword>
<dbReference type="Proteomes" id="UP000483802">
    <property type="component" value="Unassembled WGS sequence"/>
</dbReference>
<comment type="caution">
    <text evidence="1">The sequence shown here is derived from an EMBL/GenBank/DDBJ whole genome shotgun (WGS) entry which is preliminary data.</text>
</comment>
<sequence>MTARRCVRGHFIPTTAPTNACRCVLIPGYLRRHHFSGDTAGQGRGIYEKGVVTTWAHRSYL</sequence>
<proteinExistence type="predicted"/>
<protein>
    <submittedName>
        <fullName evidence="1">Uncharacterized protein</fullName>
    </submittedName>
</protein>
<dbReference type="RefSeq" id="WP_157164418.1">
    <property type="nucleotide sequence ID" value="NZ_WPNZ01000002.1"/>
</dbReference>
<reference evidence="1 2" key="1">
    <citation type="submission" date="2019-11" db="EMBL/GenBank/DDBJ databases">
        <title>Streptomyces typhae sp. nov., a novel endophytic actinomycete isolated from the root of cattail pollen (Typha angustifolia L.).</title>
        <authorList>
            <person name="Peng C."/>
        </authorList>
    </citation>
    <scope>NUCLEOTIDE SEQUENCE [LARGE SCALE GENOMIC DNA]</scope>
    <source>
        <strain evidence="2">p1417</strain>
    </source>
</reference>
<organism evidence="1 2">
    <name type="scientific">Streptomyces typhae</name>
    <dbReference type="NCBI Taxonomy" id="2681492"/>
    <lineage>
        <taxon>Bacteria</taxon>
        <taxon>Bacillati</taxon>
        <taxon>Actinomycetota</taxon>
        <taxon>Actinomycetes</taxon>
        <taxon>Kitasatosporales</taxon>
        <taxon>Streptomycetaceae</taxon>
        <taxon>Streptomyces</taxon>
    </lineage>
</organism>
<name>A0A6L6WUX1_9ACTN</name>
<gene>
    <name evidence="1" type="ORF">GPA10_05065</name>
</gene>
<accession>A0A6L6WUX1</accession>